<keyword evidence="2" id="KW-1185">Reference proteome</keyword>
<dbReference type="GeneID" id="29989367"/>
<dbReference type="RefSeq" id="XP_018657552.1">
    <property type="nucleotide sequence ID" value="XM_018809284.1"/>
</dbReference>
<comment type="caution">
    <text evidence="1">The sequence shown here is derived from an EMBL/GenBank/DDBJ whole genome shotgun (WGS) entry which is preliminary data.</text>
</comment>
<sequence length="161" mass="17958">MATEEALYDTAIAFINAFANLEANTHTSLRAARCTHIFAPSSINPPQPMTNEDFAAHLIKLHTIATGFPVTAKEIHVNFPKRQVIIWASAVLNFREEVKGLKEGDDGKEWDYVGEYMFLLDVDGEGKICRIVEFLDSLGTERARVLMAKAWKNAGASEKLF</sequence>
<dbReference type="AlphaFoldDB" id="A0A2P4ZFS5"/>
<evidence type="ECO:0000313" key="1">
    <source>
        <dbReference type="EMBL" id="PON23123.1"/>
    </source>
</evidence>
<protein>
    <recommendedName>
        <fullName evidence="3">SnoaL-like domain-containing protein</fullName>
    </recommendedName>
</protein>
<dbReference type="Proteomes" id="UP000054821">
    <property type="component" value="Unassembled WGS sequence"/>
</dbReference>
<dbReference type="STRING" id="398673.A0A2P4ZFS5"/>
<evidence type="ECO:0008006" key="3">
    <source>
        <dbReference type="Google" id="ProtNLM"/>
    </source>
</evidence>
<name>A0A2P4ZFS5_9HYPO</name>
<dbReference type="EMBL" id="JPDN02000032">
    <property type="protein sequence ID" value="PON23123.1"/>
    <property type="molecule type" value="Genomic_DNA"/>
</dbReference>
<proteinExistence type="predicted"/>
<accession>A0A2P4ZFS5</accession>
<evidence type="ECO:0000313" key="2">
    <source>
        <dbReference type="Proteomes" id="UP000054821"/>
    </source>
</evidence>
<reference evidence="1 2" key="1">
    <citation type="journal article" date="2016" name="Genome Announc.">
        <title>Draft Whole-Genome Sequence of Trichoderma gamsii T6085, a Promising Biocontrol Agent of Fusarium Head Blight on Wheat.</title>
        <authorList>
            <person name="Baroncelli R."/>
            <person name="Zapparata A."/>
            <person name="Piaggeschi G."/>
            <person name="Sarrocco S."/>
            <person name="Vannacci G."/>
        </authorList>
    </citation>
    <scope>NUCLEOTIDE SEQUENCE [LARGE SCALE GENOMIC DNA]</scope>
    <source>
        <strain evidence="1 2">T6085</strain>
    </source>
</reference>
<gene>
    <name evidence="1" type="ORF">TGAM01_v208128</name>
</gene>
<organism evidence="1 2">
    <name type="scientific">Trichoderma gamsii</name>
    <dbReference type="NCBI Taxonomy" id="398673"/>
    <lineage>
        <taxon>Eukaryota</taxon>
        <taxon>Fungi</taxon>
        <taxon>Dikarya</taxon>
        <taxon>Ascomycota</taxon>
        <taxon>Pezizomycotina</taxon>
        <taxon>Sordariomycetes</taxon>
        <taxon>Hypocreomycetidae</taxon>
        <taxon>Hypocreales</taxon>
        <taxon>Hypocreaceae</taxon>
        <taxon>Trichoderma</taxon>
    </lineage>
</organism>